<accession>A0A0A9DE33</accession>
<proteinExistence type="predicted"/>
<protein>
    <submittedName>
        <fullName evidence="1">TOR</fullName>
    </submittedName>
</protein>
<dbReference type="AlphaFoldDB" id="A0A0A9DE33"/>
<evidence type="ECO:0000313" key="1">
    <source>
        <dbReference type="EMBL" id="JAD86849.1"/>
    </source>
</evidence>
<reference evidence="1" key="2">
    <citation type="journal article" date="2015" name="Data Brief">
        <title>Shoot transcriptome of the giant reed, Arundo donax.</title>
        <authorList>
            <person name="Barrero R.A."/>
            <person name="Guerrero F.D."/>
            <person name="Moolhuijzen P."/>
            <person name="Goolsby J.A."/>
            <person name="Tidwell J."/>
            <person name="Bellgard S.E."/>
            <person name="Bellgard M.I."/>
        </authorList>
    </citation>
    <scope>NUCLEOTIDE SEQUENCE</scope>
    <source>
        <tissue evidence="1">Shoot tissue taken approximately 20 cm above the soil surface</tissue>
    </source>
</reference>
<organism evidence="1">
    <name type="scientific">Arundo donax</name>
    <name type="common">Giant reed</name>
    <name type="synonym">Donax arundinaceus</name>
    <dbReference type="NCBI Taxonomy" id="35708"/>
    <lineage>
        <taxon>Eukaryota</taxon>
        <taxon>Viridiplantae</taxon>
        <taxon>Streptophyta</taxon>
        <taxon>Embryophyta</taxon>
        <taxon>Tracheophyta</taxon>
        <taxon>Spermatophyta</taxon>
        <taxon>Magnoliopsida</taxon>
        <taxon>Liliopsida</taxon>
        <taxon>Poales</taxon>
        <taxon>Poaceae</taxon>
        <taxon>PACMAD clade</taxon>
        <taxon>Arundinoideae</taxon>
        <taxon>Arundineae</taxon>
        <taxon>Arundo</taxon>
    </lineage>
</organism>
<name>A0A0A9DE33_ARUDO</name>
<dbReference type="EMBL" id="GBRH01211046">
    <property type="protein sequence ID" value="JAD86849.1"/>
    <property type="molecule type" value="Transcribed_RNA"/>
</dbReference>
<sequence length="76" mass="8835">MPHPFSPVFPSTPLRSLTGTSQSYIVDLMTSRLSLCFISYLRRNTIKIIKRVTNDIRWTLCVFLYRQIFGAERLAP</sequence>
<reference evidence="1" key="1">
    <citation type="submission" date="2014-09" db="EMBL/GenBank/DDBJ databases">
        <authorList>
            <person name="Magalhaes I.L.F."/>
            <person name="Oliveira U."/>
            <person name="Santos F.R."/>
            <person name="Vidigal T.H.D.A."/>
            <person name="Brescovit A.D."/>
            <person name="Santos A.J."/>
        </authorList>
    </citation>
    <scope>NUCLEOTIDE SEQUENCE</scope>
    <source>
        <tissue evidence="1">Shoot tissue taken approximately 20 cm above the soil surface</tissue>
    </source>
</reference>